<comment type="caution">
    <text evidence="1">The sequence shown here is derived from an EMBL/GenBank/DDBJ whole genome shotgun (WGS) entry which is preliminary data.</text>
</comment>
<gene>
    <name evidence="1" type="ORF">QG37_08075</name>
</gene>
<protein>
    <submittedName>
        <fullName evidence="1">Uncharacterized protein</fullName>
    </submittedName>
</protein>
<sequence>MATEYLMKTNEYNINEPVIGPEIRSGSFFKSIIAATGIPKFDTGPQKWVVKIYRKFCLLNMFLNDILNSSFELGDLLLVDLAIGSKNSAFRSGPVWACVQVFHFHHIYYFRCRVPRWLQK</sequence>
<evidence type="ECO:0000313" key="1">
    <source>
        <dbReference type="EMBL" id="KND95747.1"/>
    </source>
</evidence>
<accession>A0A0L0NNL9</accession>
<dbReference type="AlphaFoldDB" id="A0A0L0NNL9"/>
<name>A0A0L0NNL9_CANAR</name>
<dbReference type="Proteomes" id="UP000037122">
    <property type="component" value="Unassembled WGS sequence"/>
</dbReference>
<dbReference type="VEuPathDB" id="FungiDB:QG37_08075"/>
<proteinExistence type="predicted"/>
<reference evidence="2" key="1">
    <citation type="journal article" date="2015" name="BMC Genomics">
        <title>Draft genome of a commonly misdiagnosed multidrug resistant pathogen Candida auris.</title>
        <authorList>
            <person name="Chatterjee S."/>
            <person name="Alampalli S.V."/>
            <person name="Nageshan R.K."/>
            <person name="Chettiar S.T."/>
            <person name="Joshi S."/>
            <person name="Tatu U.S."/>
        </authorList>
    </citation>
    <scope>NUCLEOTIDE SEQUENCE [LARGE SCALE GENOMIC DNA]</scope>
    <source>
        <strain evidence="2">6684</strain>
    </source>
</reference>
<dbReference type="EMBL" id="LGST01000066">
    <property type="protein sequence ID" value="KND95747.1"/>
    <property type="molecule type" value="Genomic_DNA"/>
</dbReference>
<organism evidence="1 2">
    <name type="scientific">Candidozyma auris</name>
    <name type="common">Yeast</name>
    <name type="synonym">Candida auris</name>
    <dbReference type="NCBI Taxonomy" id="498019"/>
    <lineage>
        <taxon>Eukaryota</taxon>
        <taxon>Fungi</taxon>
        <taxon>Dikarya</taxon>
        <taxon>Ascomycota</taxon>
        <taxon>Saccharomycotina</taxon>
        <taxon>Pichiomycetes</taxon>
        <taxon>Metschnikowiaceae</taxon>
        <taxon>Candidozyma</taxon>
    </lineage>
</organism>
<evidence type="ECO:0000313" key="2">
    <source>
        <dbReference type="Proteomes" id="UP000037122"/>
    </source>
</evidence>